<organism evidence="1 2">
    <name type="scientific">Rhodococcus sovatensis</name>
    <dbReference type="NCBI Taxonomy" id="1805840"/>
    <lineage>
        <taxon>Bacteria</taxon>
        <taxon>Bacillati</taxon>
        <taxon>Actinomycetota</taxon>
        <taxon>Actinomycetes</taxon>
        <taxon>Mycobacteriales</taxon>
        <taxon>Nocardiaceae</taxon>
        <taxon>Rhodococcus</taxon>
    </lineage>
</organism>
<dbReference type="EMBL" id="CP147846">
    <property type="protein sequence ID" value="WXG66505.1"/>
    <property type="molecule type" value="Genomic_DNA"/>
</dbReference>
<dbReference type="Pfam" id="PF04978">
    <property type="entry name" value="MST"/>
    <property type="match status" value="1"/>
</dbReference>
<gene>
    <name evidence="1" type="ORF">WDS16_14465</name>
</gene>
<dbReference type="InterPro" id="IPR034660">
    <property type="entry name" value="DinB/YfiT-like"/>
</dbReference>
<dbReference type="Proteomes" id="UP001432000">
    <property type="component" value="Chromosome"/>
</dbReference>
<reference evidence="1 2" key="1">
    <citation type="submission" date="2024-03" db="EMBL/GenBank/DDBJ databases">
        <title>Natural products discovery in diverse microorganisms through a two-stage MS feature dereplication strategy.</title>
        <authorList>
            <person name="Zhang R."/>
        </authorList>
    </citation>
    <scope>NUCLEOTIDE SEQUENCE [LARGE SCALE GENOMIC DNA]</scope>
    <source>
        <strain evidence="1 2">18930</strain>
    </source>
</reference>
<evidence type="ECO:0000313" key="2">
    <source>
        <dbReference type="Proteomes" id="UP001432000"/>
    </source>
</evidence>
<dbReference type="RefSeq" id="WP_338885951.1">
    <property type="nucleotide sequence ID" value="NZ_CP147846.1"/>
</dbReference>
<dbReference type="SUPFAM" id="SSF109854">
    <property type="entry name" value="DinB/YfiT-like putative metalloenzymes"/>
    <property type="match status" value="1"/>
</dbReference>
<proteinExistence type="predicted"/>
<keyword evidence="2" id="KW-1185">Reference proteome</keyword>
<sequence>MTDSMKRELHRYLQLGRDAILWKLEGLSEYDMRRPMTPTATNLLGIVKHLTAVELGYFAWTFDRPFPGVVPWAEDGADINSDMWATADESSDYVIDLYRQMWAHSDATISELPLDAEGQVPHWPVDRATVTLHRIIVHVIADMDRHAGHADIVRELIDGSVGLTVGNKNMAPGDEDEWLDYRRTVEESARRFAD</sequence>
<dbReference type="InterPro" id="IPR007061">
    <property type="entry name" value="MST-like"/>
</dbReference>
<protein>
    <submittedName>
        <fullName evidence="1">DinB family protein</fullName>
    </submittedName>
</protein>
<evidence type="ECO:0000313" key="1">
    <source>
        <dbReference type="EMBL" id="WXG66505.1"/>
    </source>
</evidence>
<name>A0ABZ2PCH0_9NOCA</name>
<dbReference type="Gene3D" id="1.20.120.450">
    <property type="entry name" value="dinb family like domain"/>
    <property type="match status" value="1"/>
</dbReference>
<accession>A0ABZ2PCH0</accession>